<sequence length="118" mass="13172">MVMEFKQLIICRTDLGMGRGKIASQSAHASISAMEKAARQNSAWVEEWKEQGMKKVVLKVSSKKELVEWFETLKKKFPAALIKDAGHTQVQSGEVTCIGIGPAPSNELDHYTRELKLL</sequence>
<dbReference type="PANTHER" id="PTHR12649:SF11">
    <property type="entry name" value="PEPTIDYL-TRNA HYDROLASE 2, MITOCHONDRIAL"/>
    <property type="match status" value="1"/>
</dbReference>
<evidence type="ECO:0000313" key="8">
    <source>
        <dbReference type="EMBL" id="MBS3059340.1"/>
    </source>
</evidence>
<dbReference type="InterPro" id="IPR002833">
    <property type="entry name" value="PTH2"/>
</dbReference>
<keyword evidence="3 7" id="KW-0378">Hydrolase</keyword>
<evidence type="ECO:0000256" key="4">
    <source>
        <dbReference type="ARBA" id="ARBA00038050"/>
    </source>
</evidence>
<evidence type="ECO:0000313" key="7">
    <source>
        <dbReference type="EMBL" id="HIH08211.1"/>
    </source>
</evidence>
<dbReference type="CDD" id="cd02407">
    <property type="entry name" value="PTH2_family"/>
    <property type="match status" value="1"/>
</dbReference>
<dbReference type="AlphaFoldDB" id="A0A7J4IRS6"/>
<reference evidence="8" key="3">
    <citation type="submission" date="2021-05" db="EMBL/GenBank/DDBJ databases">
        <title>Protein family content uncovers lineage relationships and bacterial pathway maintenance mechanisms in DPANN archaea.</title>
        <authorList>
            <person name="Castelle C.J."/>
            <person name="Meheust R."/>
            <person name="Jaffe A.L."/>
            <person name="Seitz K."/>
            <person name="Gong X."/>
            <person name="Baker B.J."/>
            <person name="Banfield J.F."/>
        </authorList>
    </citation>
    <scope>NUCLEOTIDE SEQUENCE</scope>
    <source>
        <strain evidence="8">RIFCSPHIGHO2_01_FULL_GW2011_AR10_43_9</strain>
    </source>
</reference>
<evidence type="ECO:0000256" key="2">
    <source>
        <dbReference type="ARBA" id="ARBA00013260"/>
    </source>
</evidence>
<evidence type="ECO:0000256" key="5">
    <source>
        <dbReference type="ARBA" id="ARBA00048707"/>
    </source>
</evidence>
<organism evidence="7 9">
    <name type="scientific">Candidatus Iainarchaeum sp</name>
    <dbReference type="NCBI Taxonomy" id="3101447"/>
    <lineage>
        <taxon>Archaea</taxon>
        <taxon>Candidatus Iainarchaeota</taxon>
        <taxon>Candidatus Iainarchaeia</taxon>
        <taxon>Candidatus Iainarchaeales</taxon>
        <taxon>Candidatus Iainarchaeaceae</taxon>
        <taxon>Candidatus Iainarchaeum</taxon>
    </lineage>
</organism>
<dbReference type="NCBIfam" id="NF003314">
    <property type="entry name" value="PRK04322.1"/>
    <property type="match status" value="1"/>
</dbReference>
<dbReference type="Proteomes" id="UP000577419">
    <property type="component" value="Unassembled WGS sequence"/>
</dbReference>
<accession>A0A7J4IRS6</accession>
<dbReference type="EC" id="3.1.1.29" evidence="2"/>
<dbReference type="FunFam" id="3.40.1490.10:FF:000001">
    <property type="entry name" value="Peptidyl-tRNA hydrolase 2"/>
    <property type="match status" value="1"/>
</dbReference>
<dbReference type="InterPro" id="IPR023476">
    <property type="entry name" value="Pep_tRNA_hydro_II_dom_sf"/>
</dbReference>
<reference evidence="9" key="1">
    <citation type="journal article" date="2020" name="bioRxiv">
        <title>A rank-normalized archaeal taxonomy based on genome phylogeny resolves widespread incomplete and uneven classifications.</title>
        <authorList>
            <person name="Rinke C."/>
            <person name="Chuvochina M."/>
            <person name="Mussig A.J."/>
            <person name="Chaumeil P.-A."/>
            <person name="Waite D.W."/>
            <person name="Whitman W.B."/>
            <person name="Parks D.H."/>
            <person name="Hugenholtz P."/>
        </authorList>
    </citation>
    <scope>NUCLEOTIDE SEQUENCE [LARGE SCALE GENOMIC DNA]</scope>
</reference>
<proteinExistence type="inferred from homology"/>
<comment type="similarity">
    <text evidence="4">Belongs to the PTH2 family.</text>
</comment>
<comment type="caution">
    <text evidence="7">The sequence shown here is derived from an EMBL/GenBank/DDBJ whole genome shotgun (WGS) entry which is preliminary data.</text>
</comment>
<dbReference type="EMBL" id="JAGVWF010000037">
    <property type="protein sequence ID" value="MBS3059340.1"/>
    <property type="molecule type" value="Genomic_DNA"/>
</dbReference>
<dbReference type="NCBIfam" id="TIGR00283">
    <property type="entry name" value="arch_pth2"/>
    <property type="match status" value="1"/>
</dbReference>
<dbReference type="GO" id="GO:0004045">
    <property type="term" value="F:peptidyl-tRNA hydrolase activity"/>
    <property type="evidence" value="ECO:0007669"/>
    <property type="project" value="UniProtKB-EC"/>
</dbReference>
<comment type="catalytic activity">
    <reaction evidence="5">
        <text>an N-acyl-L-alpha-aminoacyl-tRNA + H2O = an N-acyl-L-amino acid + a tRNA + H(+)</text>
        <dbReference type="Rhea" id="RHEA:54448"/>
        <dbReference type="Rhea" id="RHEA-COMP:10123"/>
        <dbReference type="Rhea" id="RHEA-COMP:13883"/>
        <dbReference type="ChEBI" id="CHEBI:15377"/>
        <dbReference type="ChEBI" id="CHEBI:15378"/>
        <dbReference type="ChEBI" id="CHEBI:59874"/>
        <dbReference type="ChEBI" id="CHEBI:78442"/>
        <dbReference type="ChEBI" id="CHEBI:138191"/>
        <dbReference type="EC" id="3.1.1.29"/>
    </reaction>
</comment>
<comment type="function">
    <text evidence="1">The natural substrate for this enzyme may be peptidyl-tRNAs which drop off the ribosome during protein synthesis.</text>
</comment>
<dbReference type="EMBL" id="DUFG01000013">
    <property type="protein sequence ID" value="HIH08211.1"/>
    <property type="molecule type" value="Genomic_DNA"/>
</dbReference>
<dbReference type="Pfam" id="PF01981">
    <property type="entry name" value="PTH2"/>
    <property type="match status" value="1"/>
</dbReference>
<evidence type="ECO:0000256" key="6">
    <source>
        <dbReference type="ARBA" id="ARBA00050038"/>
    </source>
</evidence>
<name>A0A7J4IRS6_9ARCH</name>
<dbReference type="PANTHER" id="PTHR12649">
    <property type="entry name" value="PEPTIDYL-TRNA HYDROLASE 2"/>
    <property type="match status" value="1"/>
</dbReference>
<reference evidence="8" key="2">
    <citation type="submission" date="2021-03" db="EMBL/GenBank/DDBJ databases">
        <authorList>
            <person name="Jaffe A."/>
        </authorList>
    </citation>
    <scope>NUCLEOTIDE SEQUENCE</scope>
    <source>
        <strain evidence="8">RIFCSPHIGHO2_01_FULL_GW2011_AR10_43_9</strain>
    </source>
</reference>
<evidence type="ECO:0000313" key="9">
    <source>
        <dbReference type="Proteomes" id="UP000577419"/>
    </source>
</evidence>
<evidence type="ECO:0000256" key="3">
    <source>
        <dbReference type="ARBA" id="ARBA00022801"/>
    </source>
</evidence>
<gene>
    <name evidence="8" type="primary">pth2</name>
    <name evidence="7" type="ORF">HA237_02450</name>
    <name evidence="8" type="ORF">J4224_02845</name>
</gene>
<protein>
    <recommendedName>
        <fullName evidence="6">Peptidyl-tRNA hydrolase</fullName>
        <ecNumber evidence="2">3.1.1.29</ecNumber>
    </recommendedName>
</protein>
<dbReference type="GO" id="GO:0005829">
    <property type="term" value="C:cytosol"/>
    <property type="evidence" value="ECO:0007669"/>
    <property type="project" value="TreeGrafter"/>
</dbReference>
<dbReference type="Proteomes" id="UP000683213">
    <property type="component" value="Unassembled WGS sequence"/>
</dbReference>
<dbReference type="SUPFAM" id="SSF102462">
    <property type="entry name" value="Peptidyl-tRNA hydrolase II"/>
    <property type="match status" value="1"/>
</dbReference>
<evidence type="ECO:0000256" key="1">
    <source>
        <dbReference type="ARBA" id="ARBA00003043"/>
    </source>
</evidence>
<dbReference type="Gene3D" id="3.40.1490.10">
    <property type="entry name" value="Bit1"/>
    <property type="match status" value="1"/>
</dbReference>